<dbReference type="Proteomes" id="UP000594454">
    <property type="component" value="Chromosome 5"/>
</dbReference>
<dbReference type="FunFam" id="2.60.40.1730:FF:000012">
    <property type="entry name" value="Aminopeptidase N"/>
    <property type="match status" value="1"/>
</dbReference>
<organism evidence="29 30">
    <name type="scientific">Hermetia illucens</name>
    <name type="common">Black soldier fly</name>
    <dbReference type="NCBI Taxonomy" id="343691"/>
    <lineage>
        <taxon>Eukaryota</taxon>
        <taxon>Metazoa</taxon>
        <taxon>Ecdysozoa</taxon>
        <taxon>Arthropoda</taxon>
        <taxon>Hexapoda</taxon>
        <taxon>Insecta</taxon>
        <taxon>Pterygota</taxon>
        <taxon>Neoptera</taxon>
        <taxon>Endopterygota</taxon>
        <taxon>Diptera</taxon>
        <taxon>Brachycera</taxon>
        <taxon>Stratiomyomorpha</taxon>
        <taxon>Stratiomyidae</taxon>
        <taxon>Hermetiinae</taxon>
        <taxon>Hermetia</taxon>
    </lineage>
</organism>
<keyword evidence="9 24" id="KW-0812">Transmembrane</keyword>
<dbReference type="Gene3D" id="1.10.390.10">
    <property type="entry name" value="Neutral Protease Domain 2"/>
    <property type="match status" value="1"/>
</dbReference>
<dbReference type="GO" id="GO:0006508">
    <property type="term" value="P:proteolysis"/>
    <property type="evidence" value="ECO:0007669"/>
    <property type="project" value="UniProtKB-KW"/>
</dbReference>
<dbReference type="GO" id="GO:0098552">
    <property type="term" value="C:side of membrane"/>
    <property type="evidence" value="ECO:0007669"/>
    <property type="project" value="UniProtKB-KW"/>
</dbReference>
<evidence type="ECO:0000256" key="19">
    <source>
        <dbReference type="ARBA" id="ARBA00023180"/>
    </source>
</evidence>
<keyword evidence="8 24" id="KW-0645">Protease</keyword>
<dbReference type="InterPro" id="IPR014782">
    <property type="entry name" value="Peptidase_M1_dom"/>
</dbReference>
<evidence type="ECO:0000256" key="6">
    <source>
        <dbReference type="ARBA" id="ARBA00022475"/>
    </source>
</evidence>
<dbReference type="FunFam" id="1.25.50.20:FF:000001">
    <property type="entry name" value="Aminopeptidase"/>
    <property type="match status" value="1"/>
</dbReference>
<evidence type="ECO:0000256" key="20">
    <source>
        <dbReference type="ARBA" id="ARBA00023288"/>
    </source>
</evidence>
<reference evidence="29 30" key="1">
    <citation type="submission" date="2020-11" db="EMBL/GenBank/DDBJ databases">
        <authorList>
            <person name="Wallbank WR R."/>
            <person name="Pardo Diaz C."/>
            <person name="Kozak K."/>
            <person name="Martin S."/>
            <person name="Jiggins C."/>
            <person name="Moest M."/>
            <person name="Warren A I."/>
            <person name="Generalovic N T."/>
            <person name="Byers J.R.P. K."/>
            <person name="Montejo-Kovacevich G."/>
            <person name="Yen C E."/>
        </authorList>
    </citation>
    <scope>NUCLEOTIDE SEQUENCE [LARGE SCALE GENOMIC DNA]</scope>
</reference>
<feature type="binding site" evidence="22">
    <location>
        <position position="364"/>
    </location>
    <ligand>
        <name>Zn(2+)</name>
        <dbReference type="ChEBI" id="CHEBI:29105"/>
        <note>catalytic</note>
    </ligand>
</feature>
<evidence type="ECO:0000313" key="29">
    <source>
        <dbReference type="EMBL" id="CAD7089995.1"/>
    </source>
</evidence>
<evidence type="ECO:0000313" key="30">
    <source>
        <dbReference type="Proteomes" id="UP000594454"/>
    </source>
</evidence>
<evidence type="ECO:0000256" key="7">
    <source>
        <dbReference type="ARBA" id="ARBA00022622"/>
    </source>
</evidence>
<evidence type="ECO:0000259" key="26">
    <source>
        <dbReference type="Pfam" id="PF01433"/>
    </source>
</evidence>
<dbReference type="GO" id="GO:0070006">
    <property type="term" value="F:metalloaminopeptidase activity"/>
    <property type="evidence" value="ECO:0007669"/>
    <property type="project" value="TreeGrafter"/>
</dbReference>
<evidence type="ECO:0000256" key="11">
    <source>
        <dbReference type="ARBA" id="ARBA00022729"/>
    </source>
</evidence>
<evidence type="ECO:0000256" key="10">
    <source>
        <dbReference type="ARBA" id="ARBA00022723"/>
    </source>
</evidence>
<dbReference type="Pfam" id="PF17900">
    <property type="entry name" value="Peptidase_M1_N"/>
    <property type="match status" value="1"/>
</dbReference>
<dbReference type="InterPro" id="IPR045357">
    <property type="entry name" value="Aminopeptidase_N-like_N"/>
</dbReference>
<comment type="cofactor">
    <cofactor evidence="22 24">
        <name>Zn(2+)</name>
        <dbReference type="ChEBI" id="CHEBI:29105"/>
    </cofactor>
    <text evidence="22 24">Binds 1 zinc ion per subunit.</text>
</comment>
<dbReference type="AlphaFoldDB" id="A0A7R8UZG0"/>
<dbReference type="FunFam" id="2.60.40.1910:FF:000008">
    <property type="entry name" value="Aminopeptidase"/>
    <property type="match status" value="1"/>
</dbReference>
<keyword evidence="5 24" id="KW-0031">Aminopeptidase</keyword>
<evidence type="ECO:0000256" key="4">
    <source>
        <dbReference type="ARBA" id="ARBA00010136"/>
    </source>
</evidence>
<dbReference type="GO" id="GO:0005737">
    <property type="term" value="C:cytoplasm"/>
    <property type="evidence" value="ECO:0007669"/>
    <property type="project" value="TreeGrafter"/>
</dbReference>
<dbReference type="InterPro" id="IPR042097">
    <property type="entry name" value="Aminopeptidase_N-like_N_sf"/>
</dbReference>
<protein>
    <recommendedName>
        <fullName evidence="24">Aminopeptidase</fullName>
        <ecNumber evidence="24">3.4.11.-</ecNumber>
    </recommendedName>
</protein>
<feature type="binding site" evidence="22">
    <location>
        <position position="341"/>
    </location>
    <ligand>
        <name>Zn(2+)</name>
        <dbReference type="ChEBI" id="CHEBI:29105"/>
        <note>catalytic</note>
    </ligand>
</feature>
<dbReference type="EMBL" id="LR899013">
    <property type="protein sequence ID" value="CAD7089995.1"/>
    <property type="molecule type" value="Genomic_DNA"/>
</dbReference>
<dbReference type="PANTHER" id="PTHR11533:SF290">
    <property type="entry name" value="AMINOPEPTIDASE"/>
    <property type="match status" value="1"/>
</dbReference>
<comment type="subcellular location">
    <subcellularLocation>
        <location evidence="3">Cell membrane</location>
        <topology evidence="3">Lipid-anchor</topology>
        <topology evidence="3">GPI-anchor</topology>
    </subcellularLocation>
    <subcellularLocation>
        <location evidence="2">Membrane</location>
        <topology evidence="2">Single-pass type II membrane protein</topology>
    </subcellularLocation>
</comment>
<feature type="active site" description="Proton acceptor" evidence="21">
    <location>
        <position position="342"/>
    </location>
</feature>
<evidence type="ECO:0000256" key="23">
    <source>
        <dbReference type="PIRSR" id="PIRSR634016-4"/>
    </source>
</evidence>
<dbReference type="PANTHER" id="PTHR11533">
    <property type="entry name" value="PROTEASE M1 ZINC METALLOPROTEASE"/>
    <property type="match status" value="1"/>
</dbReference>
<proteinExistence type="inferred from homology"/>
<keyword evidence="15 24" id="KW-1133">Transmembrane helix</keyword>
<dbReference type="InterPro" id="IPR034016">
    <property type="entry name" value="M1_APN-typ"/>
</dbReference>
<evidence type="ECO:0000256" key="2">
    <source>
        <dbReference type="ARBA" id="ARBA00004606"/>
    </source>
</evidence>
<dbReference type="Gene3D" id="1.25.50.20">
    <property type="match status" value="1"/>
</dbReference>
<dbReference type="Gene3D" id="2.60.40.1910">
    <property type="match status" value="1"/>
</dbReference>
<evidence type="ECO:0000256" key="13">
    <source>
        <dbReference type="ARBA" id="ARBA00022833"/>
    </source>
</evidence>
<evidence type="ECO:0000256" key="16">
    <source>
        <dbReference type="ARBA" id="ARBA00023049"/>
    </source>
</evidence>
<feature type="signal peptide" evidence="25">
    <location>
        <begin position="1"/>
        <end position="25"/>
    </location>
</feature>
<keyword evidence="20" id="KW-0449">Lipoprotein</keyword>
<feature type="site" description="Transition state stabilizer" evidence="23">
    <location>
        <position position="427"/>
    </location>
</feature>
<dbReference type="InterPro" id="IPR024571">
    <property type="entry name" value="ERAP1-like_C_dom"/>
</dbReference>
<dbReference type="OrthoDB" id="510539at2759"/>
<evidence type="ECO:0000256" key="17">
    <source>
        <dbReference type="ARBA" id="ARBA00023136"/>
    </source>
</evidence>
<dbReference type="EC" id="3.4.11.-" evidence="24"/>
<dbReference type="GO" id="GO:0016285">
    <property type="term" value="F:alanyl aminopeptidase activity"/>
    <property type="evidence" value="ECO:0007669"/>
    <property type="project" value="UniProtKB-EC"/>
</dbReference>
<keyword evidence="11 25" id="KW-0732">Signal</keyword>
<evidence type="ECO:0000256" key="5">
    <source>
        <dbReference type="ARBA" id="ARBA00022438"/>
    </source>
</evidence>
<evidence type="ECO:0000256" key="9">
    <source>
        <dbReference type="ARBA" id="ARBA00022692"/>
    </source>
</evidence>
<dbReference type="GO" id="GO:0005886">
    <property type="term" value="C:plasma membrane"/>
    <property type="evidence" value="ECO:0007669"/>
    <property type="project" value="UniProtKB-SubCell"/>
</dbReference>
<evidence type="ECO:0000256" key="21">
    <source>
        <dbReference type="PIRSR" id="PIRSR634016-1"/>
    </source>
</evidence>
<dbReference type="InterPro" id="IPR050344">
    <property type="entry name" value="Peptidase_M1_aminopeptidases"/>
</dbReference>
<comment type="similarity">
    <text evidence="4 24">Belongs to the peptidase M1 family.</text>
</comment>
<dbReference type="InterPro" id="IPR001930">
    <property type="entry name" value="Peptidase_M1"/>
</dbReference>
<feature type="binding site" evidence="22">
    <location>
        <position position="345"/>
    </location>
    <ligand>
        <name>Zn(2+)</name>
        <dbReference type="ChEBI" id="CHEBI:29105"/>
        <note>catalytic</note>
    </ligand>
</feature>
<evidence type="ECO:0000256" key="22">
    <source>
        <dbReference type="PIRSR" id="PIRSR634016-3"/>
    </source>
</evidence>
<dbReference type="Pfam" id="PF01433">
    <property type="entry name" value="Peptidase_M1"/>
    <property type="match status" value="1"/>
</dbReference>
<keyword evidence="17 24" id="KW-0472">Membrane</keyword>
<dbReference type="SUPFAM" id="SSF55486">
    <property type="entry name" value="Metalloproteases ('zincins'), catalytic domain"/>
    <property type="match status" value="1"/>
</dbReference>
<dbReference type="GO" id="GO:0042277">
    <property type="term" value="F:peptide binding"/>
    <property type="evidence" value="ECO:0007669"/>
    <property type="project" value="TreeGrafter"/>
</dbReference>
<feature type="transmembrane region" description="Helical" evidence="24">
    <location>
        <begin position="930"/>
        <end position="949"/>
    </location>
</feature>
<dbReference type="InParanoid" id="A0A7R8UZG0"/>
<gene>
    <name evidence="29" type="ORF">HERILL_LOCUS12510</name>
</gene>
<keyword evidence="6" id="KW-1003">Cell membrane</keyword>
<feature type="domain" description="Peptidase M1 membrane alanine aminopeptidase" evidence="26">
    <location>
        <begin position="269"/>
        <end position="494"/>
    </location>
</feature>
<dbReference type="CDD" id="cd09601">
    <property type="entry name" value="M1_APN-Q_like"/>
    <property type="match status" value="1"/>
</dbReference>
<evidence type="ECO:0000256" key="14">
    <source>
        <dbReference type="ARBA" id="ARBA00022968"/>
    </source>
</evidence>
<evidence type="ECO:0000256" key="3">
    <source>
        <dbReference type="ARBA" id="ARBA00004609"/>
    </source>
</evidence>
<feature type="domain" description="Aminopeptidase N-like N-terminal" evidence="28">
    <location>
        <begin position="49"/>
        <end position="236"/>
    </location>
</feature>
<dbReference type="GO" id="GO:0008270">
    <property type="term" value="F:zinc ion binding"/>
    <property type="evidence" value="ECO:0007669"/>
    <property type="project" value="UniProtKB-UniRule"/>
</dbReference>
<dbReference type="SUPFAM" id="SSF63737">
    <property type="entry name" value="Leukotriene A4 hydrolase N-terminal domain"/>
    <property type="match status" value="1"/>
</dbReference>
<evidence type="ECO:0000259" key="27">
    <source>
        <dbReference type="Pfam" id="PF11838"/>
    </source>
</evidence>
<accession>A0A7R8UZG0</accession>
<dbReference type="OMA" id="GYYRILY"/>
<feature type="chain" id="PRO_5031554180" description="Aminopeptidase" evidence="25">
    <location>
        <begin position="26"/>
        <end position="953"/>
    </location>
</feature>
<dbReference type="FunCoup" id="A0A7R8UZG0">
    <property type="interactions" value="85"/>
</dbReference>
<keyword evidence="19" id="KW-0325">Glycoprotein</keyword>
<dbReference type="PRINTS" id="PR00756">
    <property type="entry name" value="ALADIPTASE"/>
</dbReference>
<dbReference type="FunFam" id="1.10.390.10:FF:000013">
    <property type="entry name" value="Aminopeptidase N"/>
    <property type="match status" value="1"/>
</dbReference>
<evidence type="ECO:0000259" key="28">
    <source>
        <dbReference type="Pfam" id="PF17900"/>
    </source>
</evidence>
<evidence type="ECO:0000256" key="18">
    <source>
        <dbReference type="ARBA" id="ARBA00023157"/>
    </source>
</evidence>
<dbReference type="Pfam" id="PF11838">
    <property type="entry name" value="ERAP1_C"/>
    <property type="match status" value="1"/>
</dbReference>
<evidence type="ECO:0000256" key="12">
    <source>
        <dbReference type="ARBA" id="ARBA00022801"/>
    </source>
</evidence>
<evidence type="ECO:0000256" key="24">
    <source>
        <dbReference type="RuleBase" id="RU364040"/>
    </source>
</evidence>
<evidence type="ECO:0000256" key="15">
    <source>
        <dbReference type="ARBA" id="ARBA00022989"/>
    </source>
</evidence>
<keyword evidence="7" id="KW-0336">GPI-anchor</keyword>
<keyword evidence="18" id="KW-1015">Disulfide bond</keyword>
<comment type="catalytic activity">
    <reaction evidence="1">
        <text>Release of an N-terminal amino acid, Xaa-|-Yaa- from a peptide, amide or arylamide. Xaa is preferably Ala, but may be most amino acids including Pro (slow action). When a terminal hydrophobic residue is followed by a prolyl residue, the two may be released as an intact Xaa-Pro dipeptide.</text>
        <dbReference type="EC" id="3.4.11.2"/>
    </reaction>
</comment>
<keyword evidence="16 24" id="KW-0482">Metalloprotease</keyword>
<feature type="domain" description="ERAP1-like C-terminal" evidence="27">
    <location>
        <begin position="581"/>
        <end position="888"/>
    </location>
</feature>
<keyword evidence="30" id="KW-1185">Reference proteome</keyword>
<evidence type="ECO:0000256" key="25">
    <source>
        <dbReference type="SAM" id="SignalP"/>
    </source>
</evidence>
<dbReference type="InterPro" id="IPR027268">
    <property type="entry name" value="Peptidase_M4/M1_CTD_sf"/>
</dbReference>
<keyword evidence="13 22" id="KW-0862">Zinc</keyword>
<dbReference type="GO" id="GO:0043171">
    <property type="term" value="P:peptide catabolic process"/>
    <property type="evidence" value="ECO:0007669"/>
    <property type="project" value="TreeGrafter"/>
</dbReference>
<evidence type="ECO:0000256" key="1">
    <source>
        <dbReference type="ARBA" id="ARBA00000098"/>
    </source>
</evidence>
<dbReference type="GO" id="GO:0005615">
    <property type="term" value="C:extracellular space"/>
    <property type="evidence" value="ECO:0007669"/>
    <property type="project" value="TreeGrafter"/>
</dbReference>
<keyword evidence="14" id="KW-0735">Signal-anchor</keyword>
<evidence type="ECO:0000256" key="8">
    <source>
        <dbReference type="ARBA" id="ARBA00022670"/>
    </source>
</evidence>
<keyword evidence="12 24" id="KW-0378">Hydrolase</keyword>
<dbReference type="Gene3D" id="2.60.40.1730">
    <property type="entry name" value="tricorn interacting facor f3 domain"/>
    <property type="match status" value="1"/>
</dbReference>
<sequence>MQTNLARSVVKLLILVALSAFSTQAVPLKDKANGKDDSILYRLPNNTRPITYDVHLTTRVDKGDFAFTGEVLIVLQVPEPTSEITIHARQLQINSVNLTSAYLSPQLFESSYAYDNTTEFLKVTTKEPLPRDYYRLYIEYSGKLRDDKAGFYYATYADDNGNDVYLAATQFETTHARHAFPCYDEPSKKAIFRISITHGQTYTAISNMPVIEGPVDNHDGTATTIFRQTTLMSPYLLAFIVSDFKTTAMTRRIPHRIFSRNGTQSSQMFALLTSVETLEALEDYLEVPYELPKMDNAAVPDFRAGAMENWGLVIYREESLLYTPGWSTTQTQKKVASTIAHEFGHQWFGNLATPLWWTYTWLSEGFATLLAYIGIDAVYPEWDVWQDFQVSDFQRALLADGKKDARPMTHYVEAPSAIPAVFDYVSYSKAASVLMMIRHAFTESTFKKALNNYLIKMKYLGAEEDDLFESFDNATKEDKTFGSNTIDVYKILKSWSNQGGYPLITVTRDYGKGTFEVKQEPFDGTSAAPSTDQRSWWVPFNFATAKYSNSQATTMYDYLNVGESKKTVNQTDEYKWDKSDWILLNKHSTGYYRVNYDNQNWNLLTEALLENPSQFHVNNRAQLLDDAFRLALAKRLKFGVALGLSTYLQKESEYAPWVTANSILSTIHLYLNGASGYEVFQFYVGKIVENFYKEVGVTEENSDSHLRKLSRSIAINWACRANYGDCQEVTGQRFRDYVNNGKSIEPNLRTSVLCNGFAKATESEYTTILNEVMNSKDAALRREMISNVLGCVQNTKLLKKYLETSIQTGGSVNYRDEERLYVIPGVVDKGPTQLSAAIDFLIDNHVKYSQLPSYTIGVNPLLAAVRSIASVVVTKEQELHFEELLTKATGYSNIQGSDLDAARATVKTNLDWGNQYGEELIGWLKGFKNGAAHILGSTAALVVAVLVSLRSLF</sequence>
<name>A0A7R8UZG0_HERIL</name>
<keyword evidence="10 22" id="KW-0479">Metal-binding</keyword>